<sequence length="733" mass="82112">MRSRIKSSLSRRLTGGFAVLIMILSAAHFTLLANSFQQYSRFSIDSGNTHLGNALKAQLERDTRLLSQALASQLDIPLYHLDLSEIGSQLAQIRRNRGLQHAYLFNAQGTLLHDGSETIPEFGLPLETLVPLTPGPEPRILWRDNQLHLLQPVSTAGHIAGYLALTVDFSDSLQRLAIYNEQLQTAAQAKEKQVLTRLVLVTLLLLLVTLWIVYRFCHHLFKPLQQLADKSLRYGDGDRSVCFDIAQRDEIGQLGRALEQMRRSLEQSHHQTNQLAYLDNLTQLPNRHWFQQSLDSLLDHAQQRKQRLGVLFIDLDHFKEVNDTAGHEMGDLLLFEAAARLRNLLLELELSAPDQDDVLLARLGGDEFVTLYPALGDDEQAAELARRIAEVLDEPFLIDGRYFRISSSIGITIYPDDGITSSEVLKHADIAMYAAKQSGRNQYAFFSPQMNQQLHQRIEVLQGVRTALEQGHFQLEYQPVLSLADGSIRGAEALLRWHHPERGLISPGLFIPTIEDSDLIGPVTEWVARQAVQDLLKLQQLKPGFVVSINISGAALHQNSTRDFLTELTHNEQVPDRSLSIELTETSMIRHLEDCRQTLEQWKAVGMSIWIDDFGTGYSSLSYLHQLPIDGLKIDRSFISELKPGSSNSLVATIMTLAESMNLLVVAEGIETQDQRDCLTRLGPCLGQGFGLYRPMSLEALQQLLEQDNEALAATAEPSADSAPARRRAGAEE</sequence>
<dbReference type="InterPro" id="IPR001633">
    <property type="entry name" value="EAL_dom"/>
</dbReference>
<dbReference type="Pfam" id="PF00990">
    <property type="entry name" value="GGDEF"/>
    <property type="match status" value="1"/>
</dbReference>
<dbReference type="Gene3D" id="3.20.20.450">
    <property type="entry name" value="EAL domain"/>
    <property type="match status" value="1"/>
</dbReference>
<protein>
    <submittedName>
        <fullName evidence="6">EAL domain-containing protein</fullName>
    </submittedName>
</protein>
<dbReference type="InterPro" id="IPR043128">
    <property type="entry name" value="Rev_trsase/Diguanyl_cyclase"/>
</dbReference>
<feature type="region of interest" description="Disordered" evidence="1">
    <location>
        <begin position="712"/>
        <end position="733"/>
    </location>
</feature>
<dbReference type="PROSITE" id="PS50887">
    <property type="entry name" value="GGDEF"/>
    <property type="match status" value="1"/>
</dbReference>
<evidence type="ECO:0000259" key="5">
    <source>
        <dbReference type="PROSITE" id="PS50887"/>
    </source>
</evidence>
<proteinExistence type="predicted"/>
<evidence type="ECO:0000256" key="2">
    <source>
        <dbReference type="SAM" id="Phobius"/>
    </source>
</evidence>
<dbReference type="SMART" id="SM00304">
    <property type="entry name" value="HAMP"/>
    <property type="match status" value="1"/>
</dbReference>
<dbReference type="SUPFAM" id="SSF55073">
    <property type="entry name" value="Nucleotide cyclase"/>
    <property type="match status" value="1"/>
</dbReference>
<dbReference type="PROSITE" id="PS50885">
    <property type="entry name" value="HAMP"/>
    <property type="match status" value="1"/>
</dbReference>
<dbReference type="CDD" id="cd01949">
    <property type="entry name" value="GGDEF"/>
    <property type="match status" value="1"/>
</dbReference>
<feature type="domain" description="GGDEF" evidence="5">
    <location>
        <begin position="306"/>
        <end position="448"/>
    </location>
</feature>
<dbReference type="CDD" id="cd06225">
    <property type="entry name" value="HAMP"/>
    <property type="match status" value="1"/>
</dbReference>
<dbReference type="PANTHER" id="PTHR44757:SF2">
    <property type="entry name" value="BIOFILM ARCHITECTURE MAINTENANCE PROTEIN MBAA"/>
    <property type="match status" value="1"/>
</dbReference>
<dbReference type="RefSeq" id="WP_343808561.1">
    <property type="nucleotide sequence ID" value="NZ_BAAAET010000006.1"/>
</dbReference>
<feature type="domain" description="EAL" evidence="3">
    <location>
        <begin position="457"/>
        <end position="709"/>
    </location>
</feature>
<dbReference type="SUPFAM" id="SSF141868">
    <property type="entry name" value="EAL domain-like"/>
    <property type="match status" value="1"/>
</dbReference>
<evidence type="ECO:0000259" key="3">
    <source>
        <dbReference type="PROSITE" id="PS50883"/>
    </source>
</evidence>
<keyword evidence="2" id="KW-0472">Membrane</keyword>
<dbReference type="Pfam" id="PF00672">
    <property type="entry name" value="HAMP"/>
    <property type="match status" value="1"/>
</dbReference>
<gene>
    <name evidence="6" type="ORF">GCM10009104_32780</name>
</gene>
<evidence type="ECO:0000259" key="4">
    <source>
        <dbReference type="PROSITE" id="PS50885"/>
    </source>
</evidence>
<keyword evidence="2" id="KW-0812">Transmembrane</keyword>
<dbReference type="InterPro" id="IPR035919">
    <property type="entry name" value="EAL_sf"/>
</dbReference>
<comment type="caution">
    <text evidence="6">The sequence shown here is derived from an EMBL/GenBank/DDBJ whole genome shotgun (WGS) entry which is preliminary data.</text>
</comment>
<dbReference type="Gene3D" id="3.30.70.270">
    <property type="match status" value="1"/>
</dbReference>
<evidence type="ECO:0000313" key="6">
    <source>
        <dbReference type="EMBL" id="GAA0701090.1"/>
    </source>
</evidence>
<evidence type="ECO:0000313" key="7">
    <source>
        <dbReference type="Proteomes" id="UP001499915"/>
    </source>
</evidence>
<dbReference type="SMART" id="SM00267">
    <property type="entry name" value="GGDEF"/>
    <property type="match status" value="1"/>
</dbReference>
<dbReference type="PANTHER" id="PTHR44757">
    <property type="entry name" value="DIGUANYLATE CYCLASE DGCP"/>
    <property type="match status" value="1"/>
</dbReference>
<feature type="transmembrane region" description="Helical" evidence="2">
    <location>
        <begin position="194"/>
        <end position="214"/>
    </location>
</feature>
<dbReference type="EMBL" id="BAAAET010000006">
    <property type="protein sequence ID" value="GAA0701090.1"/>
    <property type="molecule type" value="Genomic_DNA"/>
</dbReference>
<name>A0ABN1IA92_9GAMM</name>
<evidence type="ECO:0000256" key="1">
    <source>
        <dbReference type="SAM" id="MobiDB-lite"/>
    </source>
</evidence>
<organism evidence="6 7">
    <name type="scientific">Marinobacterium maritimum</name>
    <dbReference type="NCBI Taxonomy" id="500162"/>
    <lineage>
        <taxon>Bacteria</taxon>
        <taxon>Pseudomonadati</taxon>
        <taxon>Pseudomonadota</taxon>
        <taxon>Gammaproteobacteria</taxon>
        <taxon>Oceanospirillales</taxon>
        <taxon>Oceanospirillaceae</taxon>
        <taxon>Marinobacterium</taxon>
    </lineage>
</organism>
<keyword evidence="7" id="KW-1185">Reference proteome</keyword>
<feature type="domain" description="HAMP" evidence="4">
    <location>
        <begin position="218"/>
        <end position="270"/>
    </location>
</feature>
<dbReference type="NCBIfam" id="TIGR00254">
    <property type="entry name" value="GGDEF"/>
    <property type="match status" value="1"/>
</dbReference>
<dbReference type="CDD" id="cd01948">
    <property type="entry name" value="EAL"/>
    <property type="match status" value="1"/>
</dbReference>
<keyword evidence="2" id="KW-1133">Transmembrane helix</keyword>
<accession>A0ABN1IA92</accession>
<reference evidence="6 7" key="1">
    <citation type="journal article" date="2019" name="Int. J. Syst. Evol. Microbiol.">
        <title>The Global Catalogue of Microorganisms (GCM) 10K type strain sequencing project: providing services to taxonomists for standard genome sequencing and annotation.</title>
        <authorList>
            <consortium name="The Broad Institute Genomics Platform"/>
            <consortium name="The Broad Institute Genome Sequencing Center for Infectious Disease"/>
            <person name="Wu L."/>
            <person name="Ma J."/>
        </authorList>
    </citation>
    <scope>NUCLEOTIDE SEQUENCE [LARGE SCALE GENOMIC DNA]</scope>
    <source>
        <strain evidence="6 7">JCM 15134</strain>
    </source>
</reference>
<dbReference type="InterPro" id="IPR000160">
    <property type="entry name" value="GGDEF_dom"/>
</dbReference>
<dbReference type="SMART" id="SM00052">
    <property type="entry name" value="EAL"/>
    <property type="match status" value="1"/>
</dbReference>
<dbReference type="InterPro" id="IPR029787">
    <property type="entry name" value="Nucleotide_cyclase"/>
</dbReference>
<dbReference type="SUPFAM" id="SSF158472">
    <property type="entry name" value="HAMP domain-like"/>
    <property type="match status" value="1"/>
</dbReference>
<dbReference type="InterPro" id="IPR052155">
    <property type="entry name" value="Biofilm_reg_signaling"/>
</dbReference>
<dbReference type="Pfam" id="PF00563">
    <property type="entry name" value="EAL"/>
    <property type="match status" value="1"/>
</dbReference>
<dbReference type="PROSITE" id="PS50883">
    <property type="entry name" value="EAL"/>
    <property type="match status" value="1"/>
</dbReference>
<dbReference type="InterPro" id="IPR003660">
    <property type="entry name" value="HAMP_dom"/>
</dbReference>
<dbReference type="Gene3D" id="6.10.340.10">
    <property type="match status" value="1"/>
</dbReference>
<dbReference type="Proteomes" id="UP001499915">
    <property type="component" value="Unassembled WGS sequence"/>
</dbReference>